<dbReference type="PANTHER" id="PTHR42881">
    <property type="entry name" value="PROLYL ENDOPEPTIDASE"/>
    <property type="match status" value="1"/>
</dbReference>
<dbReference type="Proteomes" id="UP000190037">
    <property type="component" value="Unassembled WGS sequence"/>
</dbReference>
<feature type="compositionally biased region" description="Low complexity" evidence="4">
    <location>
        <begin position="457"/>
        <end position="469"/>
    </location>
</feature>
<dbReference type="EMBL" id="MWQN01000004">
    <property type="protein sequence ID" value="OPC76980.1"/>
    <property type="molecule type" value="Genomic_DNA"/>
</dbReference>
<dbReference type="Pfam" id="PF00326">
    <property type="entry name" value="Peptidase_S9"/>
    <property type="match status" value="1"/>
</dbReference>
<organism evidence="7 8">
    <name type="scientific">Embleya scabrispora</name>
    <dbReference type="NCBI Taxonomy" id="159449"/>
    <lineage>
        <taxon>Bacteria</taxon>
        <taxon>Bacillati</taxon>
        <taxon>Actinomycetota</taxon>
        <taxon>Actinomycetes</taxon>
        <taxon>Kitasatosporales</taxon>
        <taxon>Streptomycetaceae</taxon>
        <taxon>Embleya</taxon>
    </lineage>
</organism>
<dbReference type="InterPro" id="IPR002470">
    <property type="entry name" value="Peptidase_S9A"/>
</dbReference>
<evidence type="ECO:0000256" key="3">
    <source>
        <dbReference type="ARBA" id="ARBA00022825"/>
    </source>
</evidence>
<dbReference type="GO" id="GO:0070012">
    <property type="term" value="F:oligopeptidase activity"/>
    <property type="evidence" value="ECO:0007669"/>
    <property type="project" value="TreeGrafter"/>
</dbReference>
<dbReference type="PANTHER" id="PTHR42881:SF13">
    <property type="entry name" value="PROLYL ENDOPEPTIDASE"/>
    <property type="match status" value="1"/>
</dbReference>
<keyword evidence="3" id="KW-0720">Serine protease</keyword>
<dbReference type="InterPro" id="IPR029058">
    <property type="entry name" value="AB_hydrolase_fold"/>
</dbReference>
<dbReference type="Gene3D" id="2.130.10.120">
    <property type="entry name" value="Prolyl oligopeptidase, N-terminal domain"/>
    <property type="match status" value="1"/>
</dbReference>
<evidence type="ECO:0000313" key="8">
    <source>
        <dbReference type="Proteomes" id="UP000190037"/>
    </source>
</evidence>
<feature type="region of interest" description="Disordered" evidence="4">
    <location>
        <begin position="400"/>
        <end position="425"/>
    </location>
</feature>
<dbReference type="AlphaFoldDB" id="A0A1T3NJV6"/>
<dbReference type="STRING" id="159449.B4N89_41050"/>
<feature type="region of interest" description="Disordered" evidence="4">
    <location>
        <begin position="454"/>
        <end position="477"/>
    </location>
</feature>
<evidence type="ECO:0000259" key="5">
    <source>
        <dbReference type="Pfam" id="PF00326"/>
    </source>
</evidence>
<name>A0A1T3NJV6_9ACTN</name>
<proteinExistence type="predicted"/>
<evidence type="ECO:0000313" key="7">
    <source>
        <dbReference type="EMBL" id="OPC76980.1"/>
    </source>
</evidence>
<dbReference type="Gene3D" id="3.40.50.1820">
    <property type="entry name" value="alpha/beta hydrolase"/>
    <property type="match status" value="1"/>
</dbReference>
<dbReference type="RefSeq" id="WP_078981741.1">
    <property type="nucleotide sequence ID" value="NZ_MWQN01000004.1"/>
</dbReference>
<protein>
    <recommendedName>
        <fullName evidence="9">S9 family peptidase</fullName>
    </recommendedName>
</protein>
<feature type="domain" description="Peptidase S9A N-terminal" evidence="6">
    <location>
        <begin position="47"/>
        <end position="451"/>
    </location>
</feature>
<evidence type="ECO:0008006" key="9">
    <source>
        <dbReference type="Google" id="ProtNLM"/>
    </source>
</evidence>
<evidence type="ECO:0000259" key="6">
    <source>
        <dbReference type="Pfam" id="PF02897"/>
    </source>
</evidence>
<dbReference type="GO" id="GO:0004252">
    <property type="term" value="F:serine-type endopeptidase activity"/>
    <property type="evidence" value="ECO:0007669"/>
    <property type="project" value="InterPro"/>
</dbReference>
<feature type="domain" description="Peptidase S9 prolyl oligopeptidase catalytic" evidence="5">
    <location>
        <begin position="524"/>
        <end position="735"/>
    </location>
</feature>
<dbReference type="Pfam" id="PF02897">
    <property type="entry name" value="Peptidase_S9_N"/>
    <property type="match status" value="1"/>
</dbReference>
<keyword evidence="1" id="KW-0645">Protease</keyword>
<dbReference type="SUPFAM" id="SSF53474">
    <property type="entry name" value="alpha/beta-Hydrolases"/>
    <property type="match status" value="1"/>
</dbReference>
<dbReference type="GO" id="GO:0006508">
    <property type="term" value="P:proteolysis"/>
    <property type="evidence" value="ECO:0007669"/>
    <property type="project" value="UniProtKB-KW"/>
</dbReference>
<evidence type="ECO:0000256" key="4">
    <source>
        <dbReference type="SAM" id="MobiDB-lite"/>
    </source>
</evidence>
<evidence type="ECO:0000256" key="1">
    <source>
        <dbReference type="ARBA" id="ARBA00022670"/>
    </source>
</evidence>
<dbReference type="SUPFAM" id="SSF50993">
    <property type="entry name" value="Peptidase/esterase 'gauge' domain"/>
    <property type="match status" value="1"/>
</dbReference>
<evidence type="ECO:0000256" key="2">
    <source>
        <dbReference type="ARBA" id="ARBA00022801"/>
    </source>
</evidence>
<dbReference type="PRINTS" id="PR00862">
    <property type="entry name" value="PROLIGOPTASE"/>
</dbReference>
<sequence>MAHGACRGRHRLTVSVLGRRACLVQARRPLRGRDVRRVSDGCVRRQPILERIHGRTVADPYRWLENGGTAECARWLTEQERLLVEHTPLSQVRTRAAFRALLDESADGAGVAVSAPVVRGQRTFFVRQRIGQEMPVLVVAVEGAGPGVGNVLLDPLELDPSGATSLLAWRPSWTGRLLAFQTAVGGAESPKLRVLDVARGRVVDDPLFLNRPTAVAWLPDDSGFYYVTGSPAEPRRVRLHRIGDDPESDPVVWETHMRHLSVSLGPEGRWLLVSAAPGAQTGNVLRMADLRATAARGGDYASPELVIVHDGTSQGSSALVKSGPRGLLYAVTDAQAPRGRVCVIDPADPRSSAWTTVVEPGPDAVLSACTALHDPRSRQVRLLVGTVSNGVPRLTLHEMSGRPLTDIPTPGSGPGTINGLSTPPGDSDRMWFRYTDFTTPPTVYRLALPEGRCLPEARPTTGTTTARPGPRSRRQEPVVRHLTYPSEDGTPIGLYVISPPGARGPRPALLTAYGGFGASAAPAYSPTIAAWVKAGGIYAVAGVRGGGEQGTTWHAAGRGPNKPHAFADFACAARHLIDQDLTTAPQLAVKGASHSGLMVAVAITRNPELYAAAVCSDAVTDMVRYPQLGLGAWWANEFGTPDEPDQLDTLLGYSPYHNVRSGVRYPAVLLTSPRTDPRVDAAHMRKFTAALQHATDSGKPVLLRTEDGAGHGPRTATRHADLHSDVLAFCAQHTGLVL</sequence>
<dbReference type="GO" id="GO:0005829">
    <property type="term" value="C:cytosol"/>
    <property type="evidence" value="ECO:0007669"/>
    <property type="project" value="TreeGrafter"/>
</dbReference>
<gene>
    <name evidence="7" type="ORF">B4N89_41050</name>
</gene>
<dbReference type="InterPro" id="IPR001375">
    <property type="entry name" value="Peptidase_S9_cat"/>
</dbReference>
<comment type="caution">
    <text evidence="7">The sequence shown here is derived from an EMBL/GenBank/DDBJ whole genome shotgun (WGS) entry which is preliminary data.</text>
</comment>
<dbReference type="InterPro" id="IPR051167">
    <property type="entry name" value="Prolyl_oligopep/macrocyclase"/>
</dbReference>
<dbReference type="InterPro" id="IPR023302">
    <property type="entry name" value="Pept_S9A_N"/>
</dbReference>
<keyword evidence="2" id="KW-0378">Hydrolase</keyword>
<accession>A0A1T3NJV6</accession>
<keyword evidence="8" id="KW-1185">Reference proteome</keyword>
<reference evidence="7 8" key="1">
    <citation type="submission" date="2017-03" db="EMBL/GenBank/DDBJ databases">
        <title>Draft genome sequence of Streptomyces scabrisporus NF3, endophyte isolated from Amphipterygium adstringens.</title>
        <authorList>
            <person name="Vazquez M."/>
            <person name="Ceapa C.D."/>
            <person name="Rodriguez Luna D."/>
            <person name="Sanchez Esquivel S."/>
        </authorList>
    </citation>
    <scope>NUCLEOTIDE SEQUENCE [LARGE SCALE GENOMIC DNA]</scope>
    <source>
        <strain evidence="7 8">NF3</strain>
    </source>
</reference>